<evidence type="ECO:0000259" key="1">
    <source>
        <dbReference type="PROSITE" id="PS50097"/>
    </source>
</evidence>
<dbReference type="Gene3D" id="3.30.710.10">
    <property type="entry name" value="Potassium Channel Kv1.1, Chain A"/>
    <property type="match status" value="1"/>
</dbReference>
<protein>
    <recommendedName>
        <fullName evidence="1">BTB domain-containing protein</fullName>
    </recommendedName>
</protein>
<organism evidence="2 3">
    <name type="scientific">Alternaria panax</name>
    <dbReference type="NCBI Taxonomy" id="48097"/>
    <lineage>
        <taxon>Eukaryota</taxon>
        <taxon>Fungi</taxon>
        <taxon>Dikarya</taxon>
        <taxon>Ascomycota</taxon>
        <taxon>Pezizomycotina</taxon>
        <taxon>Dothideomycetes</taxon>
        <taxon>Pleosporomycetidae</taxon>
        <taxon>Pleosporales</taxon>
        <taxon>Pleosporineae</taxon>
        <taxon>Pleosporaceae</taxon>
        <taxon>Alternaria</taxon>
        <taxon>Alternaria sect. Panax</taxon>
    </lineage>
</organism>
<dbReference type="EMBL" id="JAANER010000011">
    <property type="protein sequence ID" value="KAG9185359.1"/>
    <property type="molecule type" value="Genomic_DNA"/>
</dbReference>
<gene>
    <name evidence="2" type="ORF">G6011_07903</name>
</gene>
<dbReference type="Proteomes" id="UP001199106">
    <property type="component" value="Unassembled WGS sequence"/>
</dbReference>
<proteinExistence type="predicted"/>
<keyword evidence="3" id="KW-1185">Reference proteome</keyword>
<dbReference type="InterPro" id="IPR000210">
    <property type="entry name" value="BTB/POZ_dom"/>
</dbReference>
<accession>A0AAD4FD90</accession>
<reference evidence="2" key="1">
    <citation type="submission" date="2021-07" db="EMBL/GenBank/DDBJ databases">
        <title>Genome Resource of American Ginseng Black Spot Pathogen Alternaria panax.</title>
        <authorList>
            <person name="Qiu C."/>
            <person name="Wang W."/>
            <person name="Liu Z."/>
        </authorList>
    </citation>
    <scope>NUCLEOTIDE SEQUENCE</scope>
    <source>
        <strain evidence="2">BNCC115425</strain>
    </source>
</reference>
<comment type="caution">
    <text evidence="2">The sequence shown here is derived from an EMBL/GenBank/DDBJ whole genome shotgun (WGS) entry which is preliminary data.</text>
</comment>
<dbReference type="InterPro" id="IPR011333">
    <property type="entry name" value="SKP1/BTB/POZ_sf"/>
</dbReference>
<evidence type="ECO:0000313" key="2">
    <source>
        <dbReference type="EMBL" id="KAG9185359.1"/>
    </source>
</evidence>
<evidence type="ECO:0000313" key="3">
    <source>
        <dbReference type="Proteomes" id="UP001199106"/>
    </source>
</evidence>
<dbReference type="PROSITE" id="PS50097">
    <property type="entry name" value="BTB"/>
    <property type="match status" value="1"/>
</dbReference>
<sequence>MNLSDTIIQLVVTQGVGVPELLNVHRDILCKSPKFFQNAVKPEWTNMQAALYTIDLPEHSIATVSDYVQWLYYDKISINLE</sequence>
<feature type="domain" description="BTB" evidence="1">
    <location>
        <begin position="4"/>
        <end position="80"/>
    </location>
</feature>
<name>A0AAD4FD90_9PLEO</name>
<dbReference type="AlphaFoldDB" id="A0AAD4FD90"/>